<comment type="caution">
    <text evidence="3">The sequence shown here is derived from an EMBL/GenBank/DDBJ whole genome shotgun (WGS) entry which is preliminary data.</text>
</comment>
<dbReference type="InterPro" id="IPR014729">
    <property type="entry name" value="Rossmann-like_a/b/a_fold"/>
</dbReference>
<dbReference type="PRINTS" id="PR01438">
    <property type="entry name" value="UNVRSLSTRESS"/>
</dbReference>
<dbReference type="Proteomes" id="UP000526734">
    <property type="component" value="Unassembled WGS sequence"/>
</dbReference>
<gene>
    <name evidence="3" type="ORF">H4281_40775</name>
</gene>
<dbReference type="SUPFAM" id="SSF52402">
    <property type="entry name" value="Adenine nucleotide alpha hydrolases-like"/>
    <property type="match status" value="2"/>
</dbReference>
<dbReference type="InterPro" id="IPR006016">
    <property type="entry name" value="UspA"/>
</dbReference>
<organism evidence="3 4">
    <name type="scientific">Amycolatopsis dendrobii</name>
    <dbReference type="NCBI Taxonomy" id="2760662"/>
    <lineage>
        <taxon>Bacteria</taxon>
        <taxon>Bacillati</taxon>
        <taxon>Actinomycetota</taxon>
        <taxon>Actinomycetes</taxon>
        <taxon>Pseudonocardiales</taxon>
        <taxon>Pseudonocardiaceae</taxon>
        <taxon>Amycolatopsis</taxon>
    </lineage>
</organism>
<sequence length="266" mass="27079">MIPPVVAGVDGSAESLAAVRWAAAQARPRGSGLVVFRAELFADPDLMPHGKPPAGTDLLLEPGYRLLRQAADEARRAVPEVRVRMCLRLGAAAGLLAAQSAEAGLLVLGSPRAAGVRGGVTGSVALSVAASARCPVAVVRGYADPEGPVVVGVDDSGGSERALAFAFETADVHRAVVEAVHVRHDDDRESGVGEQVEAWSRKYPAVPVRVRALRARSAGRALAGISPGARLVVVGSRGRGPVAGGLLGSTGNGLLAHASCPVVVAR</sequence>
<comment type="similarity">
    <text evidence="1">Belongs to the universal stress protein A family.</text>
</comment>
<accession>A0A7W3W648</accession>
<keyword evidence="4" id="KW-1185">Reference proteome</keyword>
<dbReference type="PANTHER" id="PTHR31964">
    <property type="entry name" value="ADENINE NUCLEOTIDE ALPHA HYDROLASES-LIKE SUPERFAMILY PROTEIN"/>
    <property type="match status" value="1"/>
</dbReference>
<evidence type="ECO:0000259" key="2">
    <source>
        <dbReference type="Pfam" id="PF00582"/>
    </source>
</evidence>
<name>A0A7W3W648_9PSEU</name>
<feature type="domain" description="UspA" evidence="2">
    <location>
        <begin position="148"/>
        <end position="266"/>
    </location>
</feature>
<dbReference type="Pfam" id="PF00582">
    <property type="entry name" value="Usp"/>
    <property type="match status" value="2"/>
</dbReference>
<dbReference type="Gene3D" id="3.40.50.620">
    <property type="entry name" value="HUPs"/>
    <property type="match status" value="2"/>
</dbReference>
<protein>
    <submittedName>
        <fullName evidence="3">Universal stress protein</fullName>
    </submittedName>
</protein>
<dbReference type="AlphaFoldDB" id="A0A7W3W648"/>
<dbReference type="RefSeq" id="WP_182896196.1">
    <property type="nucleotide sequence ID" value="NZ_JACGZW010000020.1"/>
</dbReference>
<evidence type="ECO:0000313" key="4">
    <source>
        <dbReference type="Proteomes" id="UP000526734"/>
    </source>
</evidence>
<dbReference type="EMBL" id="JACGZW010000020">
    <property type="protein sequence ID" value="MBB1159516.1"/>
    <property type="molecule type" value="Genomic_DNA"/>
</dbReference>
<dbReference type="InterPro" id="IPR006015">
    <property type="entry name" value="Universal_stress_UspA"/>
</dbReference>
<evidence type="ECO:0000313" key="3">
    <source>
        <dbReference type="EMBL" id="MBB1159516.1"/>
    </source>
</evidence>
<proteinExistence type="inferred from homology"/>
<dbReference type="PANTHER" id="PTHR31964:SF113">
    <property type="entry name" value="USPA DOMAIN-CONTAINING PROTEIN"/>
    <property type="match status" value="1"/>
</dbReference>
<feature type="domain" description="UspA" evidence="2">
    <location>
        <begin position="1"/>
        <end position="140"/>
    </location>
</feature>
<reference evidence="3 4" key="1">
    <citation type="submission" date="2020-08" db="EMBL/GenBank/DDBJ databases">
        <title>Amycolatopsis sp. nov. DR6-1 isolated from Dendrobium heterocarpum.</title>
        <authorList>
            <person name="Tedsree N."/>
            <person name="Kuncharoen N."/>
            <person name="Likhitwitayawuid K."/>
            <person name="Tanasupawat S."/>
        </authorList>
    </citation>
    <scope>NUCLEOTIDE SEQUENCE [LARGE SCALE GENOMIC DNA]</scope>
    <source>
        <strain evidence="3 4">DR6-1</strain>
    </source>
</reference>
<evidence type="ECO:0000256" key="1">
    <source>
        <dbReference type="ARBA" id="ARBA00008791"/>
    </source>
</evidence>